<dbReference type="GO" id="GO:0000155">
    <property type="term" value="F:phosphorelay sensor kinase activity"/>
    <property type="evidence" value="ECO:0007669"/>
    <property type="project" value="InterPro"/>
</dbReference>
<dbReference type="PANTHER" id="PTHR43547:SF2">
    <property type="entry name" value="HYBRID SIGNAL TRANSDUCTION HISTIDINE KINASE C"/>
    <property type="match status" value="1"/>
</dbReference>
<evidence type="ECO:0000256" key="3">
    <source>
        <dbReference type="ARBA" id="ARBA00022553"/>
    </source>
</evidence>
<dbReference type="Gene3D" id="3.30.565.10">
    <property type="entry name" value="Histidine kinase-like ATPase, C-terminal domain"/>
    <property type="match status" value="1"/>
</dbReference>
<reference evidence="7 8" key="1">
    <citation type="submission" date="2023-11" db="EMBL/GenBank/DDBJ databases">
        <title>Peredibacter starrii A3.12.</title>
        <authorList>
            <person name="Mitchell R.J."/>
        </authorList>
    </citation>
    <scope>NUCLEOTIDE SEQUENCE [LARGE SCALE GENOMIC DNA]</scope>
    <source>
        <strain evidence="7 8">A3.12</strain>
    </source>
</reference>
<sequence>MNVVQQSEVSHRLIQVIHELSLARDLQSIVDIIRHAARELTGADGATFVLRDGDKCYYVDEDAITPLWKGLRFPLKACVSGWAMLNKQNVIIPDIYNDPRVPVDAYKPTFVKSMVMIPIRKESPIGAIGNYWAKPHEATSEEIKILESLADTTAISLQNIQLLSDLTHQLNLRDEFISISAHELRTPLTPLNLQLGLLSKHLKGQSPKVDLMLDKARTQLNDFSKLIDNLLDVSRIHLGQFSHQKVRTELCKIVQDNVNLLRLSSKGEITMNCAMNIWGEWDEERIGQVVRNLILNAIKFGEGKLIEVEVRTEQAMAVFSVKDHGMGISRADQARIFRRFERAHDYKNFGGMGLGLYVVSKILEDHGGDISVESELNEGSTFTVRLPITH</sequence>
<dbReference type="EC" id="2.7.13.3" evidence="2"/>
<evidence type="ECO:0000313" key="7">
    <source>
        <dbReference type="EMBL" id="WPU63765.1"/>
    </source>
</evidence>
<dbReference type="SMART" id="SM00065">
    <property type="entry name" value="GAF"/>
    <property type="match status" value="1"/>
</dbReference>
<dbReference type="InterPro" id="IPR029016">
    <property type="entry name" value="GAF-like_dom_sf"/>
</dbReference>
<dbReference type="EMBL" id="CP139487">
    <property type="protein sequence ID" value="WPU63765.1"/>
    <property type="molecule type" value="Genomic_DNA"/>
</dbReference>
<dbReference type="SUPFAM" id="SSF47384">
    <property type="entry name" value="Homodimeric domain of signal transducing histidine kinase"/>
    <property type="match status" value="1"/>
</dbReference>
<accession>A0AAX4HKP6</accession>
<evidence type="ECO:0000256" key="1">
    <source>
        <dbReference type="ARBA" id="ARBA00000085"/>
    </source>
</evidence>
<comment type="catalytic activity">
    <reaction evidence="1">
        <text>ATP + protein L-histidine = ADP + protein N-phospho-L-histidine.</text>
        <dbReference type="EC" id="2.7.13.3"/>
    </reaction>
</comment>
<protein>
    <recommendedName>
        <fullName evidence="2">histidine kinase</fullName>
        <ecNumber evidence="2">2.7.13.3</ecNumber>
    </recommendedName>
</protein>
<dbReference type="InterPro" id="IPR004358">
    <property type="entry name" value="Sig_transdc_His_kin-like_C"/>
</dbReference>
<dbReference type="KEGG" id="psti:SOO65_13810"/>
<dbReference type="InterPro" id="IPR036890">
    <property type="entry name" value="HATPase_C_sf"/>
</dbReference>
<dbReference type="PRINTS" id="PR00344">
    <property type="entry name" value="BCTRLSENSOR"/>
</dbReference>
<evidence type="ECO:0000259" key="6">
    <source>
        <dbReference type="PROSITE" id="PS50109"/>
    </source>
</evidence>
<evidence type="ECO:0000256" key="2">
    <source>
        <dbReference type="ARBA" id="ARBA00012438"/>
    </source>
</evidence>
<dbReference type="InterPro" id="IPR003661">
    <property type="entry name" value="HisK_dim/P_dom"/>
</dbReference>
<keyword evidence="8" id="KW-1185">Reference proteome</keyword>
<dbReference type="InterPro" id="IPR003018">
    <property type="entry name" value="GAF"/>
</dbReference>
<dbReference type="Gene3D" id="1.10.287.130">
    <property type="match status" value="1"/>
</dbReference>
<dbReference type="InterPro" id="IPR036097">
    <property type="entry name" value="HisK_dim/P_sf"/>
</dbReference>
<dbReference type="Pfam" id="PF02518">
    <property type="entry name" value="HATPase_c"/>
    <property type="match status" value="1"/>
</dbReference>
<evidence type="ECO:0000256" key="5">
    <source>
        <dbReference type="ARBA" id="ARBA00022777"/>
    </source>
</evidence>
<dbReference type="SMART" id="SM00387">
    <property type="entry name" value="HATPase_c"/>
    <property type="match status" value="1"/>
</dbReference>
<dbReference type="PROSITE" id="PS50109">
    <property type="entry name" value="HIS_KIN"/>
    <property type="match status" value="1"/>
</dbReference>
<keyword evidence="5 7" id="KW-0418">Kinase</keyword>
<dbReference type="SUPFAM" id="SSF55874">
    <property type="entry name" value="ATPase domain of HSP90 chaperone/DNA topoisomerase II/histidine kinase"/>
    <property type="match status" value="1"/>
</dbReference>
<name>A0AAX4HKP6_9BACT</name>
<keyword evidence="4" id="KW-0808">Transferase</keyword>
<dbReference type="InterPro" id="IPR003594">
    <property type="entry name" value="HATPase_dom"/>
</dbReference>
<dbReference type="CDD" id="cd00075">
    <property type="entry name" value="HATPase"/>
    <property type="match status" value="1"/>
</dbReference>
<proteinExistence type="predicted"/>
<dbReference type="InterPro" id="IPR005467">
    <property type="entry name" value="His_kinase_dom"/>
</dbReference>
<gene>
    <name evidence="7" type="ORF">SOO65_13810</name>
</gene>
<organism evidence="7 8">
    <name type="scientific">Peredibacter starrii</name>
    <dbReference type="NCBI Taxonomy" id="28202"/>
    <lineage>
        <taxon>Bacteria</taxon>
        <taxon>Pseudomonadati</taxon>
        <taxon>Bdellovibrionota</taxon>
        <taxon>Bacteriovoracia</taxon>
        <taxon>Bacteriovoracales</taxon>
        <taxon>Bacteriovoracaceae</taxon>
        <taxon>Peredibacter</taxon>
    </lineage>
</organism>
<dbReference type="Pfam" id="PF13185">
    <property type="entry name" value="GAF_2"/>
    <property type="match status" value="1"/>
</dbReference>
<evidence type="ECO:0000313" key="8">
    <source>
        <dbReference type="Proteomes" id="UP001324634"/>
    </source>
</evidence>
<dbReference type="PANTHER" id="PTHR43547">
    <property type="entry name" value="TWO-COMPONENT HISTIDINE KINASE"/>
    <property type="match status" value="1"/>
</dbReference>
<keyword evidence="3" id="KW-0597">Phosphoprotein</keyword>
<evidence type="ECO:0000256" key="4">
    <source>
        <dbReference type="ARBA" id="ARBA00022679"/>
    </source>
</evidence>
<dbReference type="Gene3D" id="3.30.450.40">
    <property type="match status" value="1"/>
</dbReference>
<feature type="domain" description="Histidine kinase" evidence="6">
    <location>
        <begin position="179"/>
        <end position="390"/>
    </location>
</feature>
<dbReference type="FunFam" id="3.30.565.10:FF:000006">
    <property type="entry name" value="Sensor histidine kinase WalK"/>
    <property type="match status" value="1"/>
</dbReference>
<dbReference type="Proteomes" id="UP001324634">
    <property type="component" value="Chromosome"/>
</dbReference>
<dbReference type="SMART" id="SM00388">
    <property type="entry name" value="HisKA"/>
    <property type="match status" value="1"/>
</dbReference>
<dbReference type="SUPFAM" id="SSF55781">
    <property type="entry name" value="GAF domain-like"/>
    <property type="match status" value="1"/>
</dbReference>
<dbReference type="AlphaFoldDB" id="A0AAX4HKP6"/>
<dbReference type="RefSeq" id="WP_321391117.1">
    <property type="nucleotide sequence ID" value="NZ_CP139487.1"/>
</dbReference>
<dbReference type="CDD" id="cd00082">
    <property type="entry name" value="HisKA"/>
    <property type="match status" value="1"/>
</dbReference>
<dbReference type="Pfam" id="PF00512">
    <property type="entry name" value="HisKA"/>
    <property type="match status" value="1"/>
</dbReference>